<dbReference type="NCBIfam" id="NF007139">
    <property type="entry name" value="PRK09585.1-3"/>
    <property type="match status" value="1"/>
</dbReference>
<keyword evidence="1" id="KW-0067">ATP-binding</keyword>
<dbReference type="PANTHER" id="PTHR30605">
    <property type="entry name" value="ANHYDRO-N-ACETYLMURAMIC ACID KINASE"/>
    <property type="match status" value="1"/>
</dbReference>
<dbReference type="UniPathway" id="UPA00544"/>
<comment type="catalytic activity">
    <reaction evidence="1">
        <text>1,6-anhydro-N-acetyl-beta-muramate + ATP + H2O = N-acetyl-D-muramate 6-phosphate + ADP + H(+)</text>
        <dbReference type="Rhea" id="RHEA:24952"/>
        <dbReference type="ChEBI" id="CHEBI:15377"/>
        <dbReference type="ChEBI" id="CHEBI:15378"/>
        <dbReference type="ChEBI" id="CHEBI:30616"/>
        <dbReference type="ChEBI" id="CHEBI:58690"/>
        <dbReference type="ChEBI" id="CHEBI:58722"/>
        <dbReference type="ChEBI" id="CHEBI:456216"/>
        <dbReference type="EC" id="2.7.1.170"/>
    </reaction>
</comment>
<organism evidence="2 3">
    <name type="scientific">Oceanospirillum multiglobuliferum</name>
    <dbReference type="NCBI Taxonomy" id="64969"/>
    <lineage>
        <taxon>Bacteria</taxon>
        <taxon>Pseudomonadati</taxon>
        <taxon>Pseudomonadota</taxon>
        <taxon>Gammaproteobacteria</taxon>
        <taxon>Oceanospirillales</taxon>
        <taxon>Oceanospirillaceae</taxon>
        <taxon>Oceanospirillum</taxon>
    </lineage>
</organism>
<dbReference type="Pfam" id="PF03702">
    <property type="entry name" value="AnmK"/>
    <property type="match status" value="1"/>
</dbReference>
<dbReference type="GO" id="GO:0006040">
    <property type="term" value="P:amino sugar metabolic process"/>
    <property type="evidence" value="ECO:0007669"/>
    <property type="project" value="InterPro"/>
</dbReference>
<dbReference type="Gene3D" id="3.30.420.40">
    <property type="match status" value="2"/>
</dbReference>
<sequence length="369" mass="40281">MHGLYIGLMSGTSADGIDAVLVEFDKEERFHLIGSYSWPYQDHFRTRLLALALNDQVSLSELGQVSTLLAEQSAKACHLLLKQCNVEPSQVIAIGSHGHTIDHAPSIDSPYSMQIGNHAALAERTLITTISDFRSRDIAAGGQGAPLVPAFHQWLFKSCDANSAIINIGGISNITVLHRTDSVGYDIGPGNCLLDSWHQLHTGEYFDHSGENARLGEVIPELLQTLLDDDFFNKPAPKSTGREYFNLDWLNQKQARLTTKATIWHNVARTLLEFSAQVIANCAQAEGCERLFICGGGTHNQFLVERIAAICATKNIFTDTTETLGLDPDWVEAAAFAWLAYRTKAGLSGNLPSATGARGYRILGAIYPA</sequence>
<dbReference type="EC" id="2.7.1.170" evidence="1"/>
<dbReference type="GO" id="GO:0016301">
    <property type="term" value="F:kinase activity"/>
    <property type="evidence" value="ECO:0007669"/>
    <property type="project" value="UniProtKB-KW"/>
</dbReference>
<dbReference type="OrthoDB" id="9763949at2"/>
<dbReference type="GO" id="GO:0005524">
    <property type="term" value="F:ATP binding"/>
    <property type="evidence" value="ECO:0007669"/>
    <property type="project" value="UniProtKB-UniRule"/>
</dbReference>
<dbReference type="PANTHER" id="PTHR30605:SF0">
    <property type="entry name" value="ANHYDRO-N-ACETYLMURAMIC ACID KINASE"/>
    <property type="match status" value="1"/>
</dbReference>
<feature type="binding site" evidence="1">
    <location>
        <begin position="11"/>
        <end position="18"/>
    </location>
    <ligand>
        <name>ATP</name>
        <dbReference type="ChEBI" id="CHEBI:30616"/>
    </ligand>
</feature>
<evidence type="ECO:0000313" key="2">
    <source>
        <dbReference type="EMBL" id="OPX54920.1"/>
    </source>
</evidence>
<dbReference type="InterPro" id="IPR005338">
    <property type="entry name" value="Anhydro_N_Ac-Mur_kinase"/>
</dbReference>
<comment type="similarity">
    <text evidence="1">Belongs to the anhydro-N-acetylmuramic acid kinase family.</text>
</comment>
<keyword evidence="1" id="KW-0808">Transferase</keyword>
<dbReference type="RefSeq" id="WP_078745872.1">
    <property type="nucleotide sequence ID" value="NZ_FUXG01000016.1"/>
</dbReference>
<keyword evidence="1 2" id="KW-0418">Kinase</keyword>
<name>A0A1T4REY8_9GAMM</name>
<reference evidence="2 3" key="1">
    <citation type="submission" date="2017-01" db="EMBL/GenBank/DDBJ databases">
        <title>Genome Sequencing of a Marine Spirillum, Oceanospirillum multiglobuliferum ATCC 33336, from Japan.</title>
        <authorList>
            <person name="Carney J.G."/>
            <person name="Trachtenberg A.M."/>
            <person name="Rheaume B.A."/>
            <person name="Linnane J.D."/>
            <person name="Pitts N.L."/>
            <person name="Mykles D.L."/>
            <person name="Maclea K.S."/>
        </authorList>
    </citation>
    <scope>NUCLEOTIDE SEQUENCE [LARGE SCALE GENOMIC DNA]</scope>
    <source>
        <strain evidence="2 3">ATCC 33336</strain>
    </source>
</reference>
<dbReference type="HAMAP" id="MF_01270">
    <property type="entry name" value="AnhMurNAc_kinase"/>
    <property type="match status" value="1"/>
</dbReference>
<dbReference type="GO" id="GO:0097175">
    <property type="term" value="P:1,6-anhydro-N-acetyl-beta-muramic acid catabolic process"/>
    <property type="evidence" value="ECO:0007669"/>
    <property type="project" value="UniProtKB-UniRule"/>
</dbReference>
<comment type="pathway">
    <text evidence="1">Amino-sugar metabolism; 1,6-anhydro-N-acetylmuramate degradation.</text>
</comment>
<dbReference type="InterPro" id="IPR043129">
    <property type="entry name" value="ATPase_NBD"/>
</dbReference>
<proteinExistence type="inferred from homology"/>
<dbReference type="AlphaFoldDB" id="A0A1T4REY8"/>
<comment type="caution">
    <text evidence="2">The sequence shown here is derived from an EMBL/GenBank/DDBJ whole genome shotgun (WGS) entry which is preliminary data.</text>
</comment>
<comment type="function">
    <text evidence="1">Catalyzes the specific phosphorylation of 1,6-anhydro-N-acetylmuramic acid (anhMurNAc) with the simultaneous cleavage of the 1,6-anhydro ring, generating MurNAc-6-P. Is required for the utilization of anhMurNAc either imported from the medium or derived from its own cell wall murein, and thus plays a role in cell wall recycling.</text>
</comment>
<dbReference type="SUPFAM" id="SSF53067">
    <property type="entry name" value="Actin-like ATPase domain"/>
    <property type="match status" value="1"/>
</dbReference>
<dbReference type="STRING" id="64969.SAMN02745127_02307"/>
<evidence type="ECO:0000256" key="1">
    <source>
        <dbReference type="HAMAP-Rule" id="MF_01270"/>
    </source>
</evidence>
<gene>
    <name evidence="1" type="primary">anmK</name>
    <name evidence="2" type="ORF">BTE48_11955</name>
</gene>
<keyword evidence="1" id="KW-0547">Nucleotide-binding</keyword>
<protein>
    <recommendedName>
        <fullName evidence="1">Anhydro-N-acetylmuramic acid kinase</fullName>
        <ecNumber evidence="1">2.7.1.170</ecNumber>
    </recommendedName>
    <alternativeName>
        <fullName evidence="1">AnhMurNAc kinase</fullName>
    </alternativeName>
</protein>
<dbReference type="Proteomes" id="UP000191418">
    <property type="component" value="Unassembled WGS sequence"/>
</dbReference>
<evidence type="ECO:0000313" key="3">
    <source>
        <dbReference type="Proteomes" id="UP000191418"/>
    </source>
</evidence>
<dbReference type="EMBL" id="MTSM01000016">
    <property type="protein sequence ID" value="OPX54920.1"/>
    <property type="molecule type" value="Genomic_DNA"/>
</dbReference>
<dbReference type="GO" id="GO:0009254">
    <property type="term" value="P:peptidoglycan turnover"/>
    <property type="evidence" value="ECO:0007669"/>
    <property type="project" value="UniProtKB-UniRule"/>
</dbReference>
<dbReference type="GO" id="GO:0016773">
    <property type="term" value="F:phosphotransferase activity, alcohol group as acceptor"/>
    <property type="evidence" value="ECO:0007669"/>
    <property type="project" value="UniProtKB-UniRule"/>
</dbReference>
<comment type="pathway">
    <text evidence="1">Cell wall biogenesis; peptidoglycan recycling.</text>
</comment>
<dbReference type="CDD" id="cd24050">
    <property type="entry name" value="ASKHA_NBD_ANMK"/>
    <property type="match status" value="1"/>
</dbReference>
<keyword evidence="1" id="KW-0119">Carbohydrate metabolism</keyword>
<accession>A0A1T4REY8</accession>
<dbReference type="UniPathway" id="UPA00343"/>
<keyword evidence="3" id="KW-1185">Reference proteome</keyword>